<gene>
    <name evidence="1" type="ORF">FF38_07487</name>
</gene>
<evidence type="ECO:0000313" key="1">
    <source>
        <dbReference type="EMBL" id="KNC32751.1"/>
    </source>
</evidence>
<evidence type="ECO:0000313" key="2">
    <source>
        <dbReference type="Proteomes" id="UP000037069"/>
    </source>
</evidence>
<organism evidence="1 2">
    <name type="scientific">Lucilia cuprina</name>
    <name type="common">Green bottle fly</name>
    <name type="synonym">Australian sheep blowfly</name>
    <dbReference type="NCBI Taxonomy" id="7375"/>
    <lineage>
        <taxon>Eukaryota</taxon>
        <taxon>Metazoa</taxon>
        <taxon>Ecdysozoa</taxon>
        <taxon>Arthropoda</taxon>
        <taxon>Hexapoda</taxon>
        <taxon>Insecta</taxon>
        <taxon>Pterygota</taxon>
        <taxon>Neoptera</taxon>
        <taxon>Endopterygota</taxon>
        <taxon>Diptera</taxon>
        <taxon>Brachycera</taxon>
        <taxon>Muscomorpha</taxon>
        <taxon>Oestroidea</taxon>
        <taxon>Calliphoridae</taxon>
        <taxon>Luciliinae</taxon>
        <taxon>Lucilia</taxon>
    </lineage>
</organism>
<dbReference type="Proteomes" id="UP000037069">
    <property type="component" value="Unassembled WGS sequence"/>
</dbReference>
<sequence length="135" mass="15782">MEILIKISYQSLCPTKRKSVMLETIEYEYRPNHYIEVSCTHSFVPSHANVDDKNKICSEAGFSCMQLNRTIHLIRRNKSKSSQCWESEIRVIPSGCECMWPKHYYGDILAFHESHKRYNAGLMNGYIPYIINNNS</sequence>
<protein>
    <recommendedName>
        <fullName evidence="3">Spaetzle domain-containing protein</fullName>
    </recommendedName>
</protein>
<dbReference type="EMBL" id="JRES01000278">
    <property type="protein sequence ID" value="KNC32751.1"/>
    <property type="molecule type" value="Genomic_DNA"/>
</dbReference>
<dbReference type="OMA" id="AFHESHK"/>
<dbReference type="OrthoDB" id="6328726at2759"/>
<name>A0A0L0CKG2_LUCCU</name>
<reference evidence="1 2" key="1">
    <citation type="journal article" date="2015" name="Nat. Commun.">
        <title>Lucilia cuprina genome unlocks parasitic fly biology to underpin future interventions.</title>
        <authorList>
            <person name="Anstead C.A."/>
            <person name="Korhonen P.K."/>
            <person name="Young N.D."/>
            <person name="Hall R.S."/>
            <person name="Jex A.R."/>
            <person name="Murali S.C."/>
            <person name="Hughes D.S."/>
            <person name="Lee S.F."/>
            <person name="Perry T."/>
            <person name="Stroehlein A.J."/>
            <person name="Ansell B.R."/>
            <person name="Breugelmans B."/>
            <person name="Hofmann A."/>
            <person name="Qu J."/>
            <person name="Dugan S."/>
            <person name="Lee S.L."/>
            <person name="Chao H."/>
            <person name="Dinh H."/>
            <person name="Han Y."/>
            <person name="Doddapaneni H.V."/>
            <person name="Worley K.C."/>
            <person name="Muzny D.M."/>
            <person name="Ioannidis P."/>
            <person name="Waterhouse R.M."/>
            <person name="Zdobnov E.M."/>
            <person name="James P.J."/>
            <person name="Bagnall N.H."/>
            <person name="Kotze A.C."/>
            <person name="Gibbs R.A."/>
            <person name="Richards S."/>
            <person name="Batterham P."/>
            <person name="Gasser R.B."/>
        </authorList>
    </citation>
    <scope>NUCLEOTIDE SEQUENCE [LARGE SCALE GENOMIC DNA]</scope>
    <source>
        <strain evidence="1 2">LS</strain>
        <tissue evidence="1">Full body</tissue>
    </source>
</reference>
<evidence type="ECO:0008006" key="3">
    <source>
        <dbReference type="Google" id="ProtNLM"/>
    </source>
</evidence>
<accession>A0A0L0CKG2</accession>
<dbReference type="AlphaFoldDB" id="A0A0L0CKG2"/>
<proteinExistence type="predicted"/>
<dbReference type="InterPro" id="IPR029034">
    <property type="entry name" value="Cystine-knot_cytokine"/>
</dbReference>
<comment type="caution">
    <text evidence="1">The sequence shown here is derived from an EMBL/GenBank/DDBJ whole genome shotgun (WGS) entry which is preliminary data.</text>
</comment>
<dbReference type="Gene3D" id="2.10.90.10">
    <property type="entry name" value="Cystine-knot cytokines"/>
    <property type="match status" value="1"/>
</dbReference>
<keyword evidence="2" id="KW-1185">Reference proteome</keyword>